<gene>
    <name evidence="1" type="ORF">ERS008198_01551</name>
</gene>
<proteinExistence type="predicted"/>
<protein>
    <submittedName>
        <fullName evidence="1">Uncharacterized protein</fullName>
    </submittedName>
</protein>
<dbReference type="Proteomes" id="UP000041314">
    <property type="component" value="Unassembled WGS sequence"/>
</dbReference>
<accession>A0A655C5E1</accession>
<name>A0A655C5E1_SALET</name>
<evidence type="ECO:0000313" key="2">
    <source>
        <dbReference type="Proteomes" id="UP000041314"/>
    </source>
</evidence>
<evidence type="ECO:0000313" key="1">
    <source>
        <dbReference type="EMBL" id="CNT96619.1"/>
    </source>
</evidence>
<dbReference type="AlphaFoldDB" id="A0A655C5E1"/>
<reference evidence="1 2" key="1">
    <citation type="submission" date="2015-03" db="EMBL/GenBank/DDBJ databases">
        <authorList>
            <consortium name="Pathogen Informatics"/>
        </authorList>
    </citation>
    <scope>NUCLEOTIDE SEQUENCE [LARGE SCALE GENOMIC DNA]</scope>
    <source>
        <strain evidence="1 2">A1104</strain>
    </source>
</reference>
<organism evidence="1 2">
    <name type="scientific">Salmonella enterica subsp. enterica serovar Bovismorbificans</name>
    <dbReference type="NCBI Taxonomy" id="58097"/>
    <lineage>
        <taxon>Bacteria</taxon>
        <taxon>Pseudomonadati</taxon>
        <taxon>Pseudomonadota</taxon>
        <taxon>Gammaproteobacteria</taxon>
        <taxon>Enterobacterales</taxon>
        <taxon>Enterobacteriaceae</taxon>
        <taxon>Salmonella</taxon>
    </lineage>
</organism>
<dbReference type="EMBL" id="CQPA01000008">
    <property type="protein sequence ID" value="CNT96619.1"/>
    <property type="molecule type" value="Genomic_DNA"/>
</dbReference>
<sequence>MNRHCREVLAYQHNQPWIGHDQRIRAHLDDGFQVTDKGFELGVMRGDVHHHVEFFSERVGFVDAKLQIFVIEFVITHA</sequence>